<name>A0A4Y7RCX3_9FIRM</name>
<dbReference type="RefSeq" id="WP_190238990.1">
    <property type="nucleotide sequence ID" value="NZ_QFGA01000001.1"/>
</dbReference>
<accession>A0A4Y7RCX3</accession>
<reference evidence="1 2" key="1">
    <citation type="journal article" date="2018" name="Environ. Microbiol.">
        <title>Novel energy conservation strategies and behaviour of Pelotomaculum schinkii driving syntrophic propionate catabolism.</title>
        <authorList>
            <person name="Hidalgo-Ahumada C.A.P."/>
            <person name="Nobu M.K."/>
            <person name="Narihiro T."/>
            <person name="Tamaki H."/>
            <person name="Liu W.T."/>
            <person name="Kamagata Y."/>
            <person name="Stams A.J.M."/>
            <person name="Imachi H."/>
            <person name="Sousa D.Z."/>
        </authorList>
    </citation>
    <scope>NUCLEOTIDE SEQUENCE [LARGE SCALE GENOMIC DNA]</scope>
    <source>
        <strain evidence="1 2">HH</strain>
    </source>
</reference>
<gene>
    <name evidence="1" type="ORF">Psch_00408</name>
</gene>
<proteinExistence type="predicted"/>
<protein>
    <submittedName>
        <fullName evidence="1">Uncharacterized protein</fullName>
    </submittedName>
</protein>
<comment type="caution">
    <text evidence="1">The sequence shown here is derived from an EMBL/GenBank/DDBJ whole genome shotgun (WGS) entry which is preliminary data.</text>
</comment>
<evidence type="ECO:0000313" key="1">
    <source>
        <dbReference type="EMBL" id="TEB06875.1"/>
    </source>
</evidence>
<organism evidence="1 2">
    <name type="scientific">Pelotomaculum schinkii</name>
    <dbReference type="NCBI Taxonomy" id="78350"/>
    <lineage>
        <taxon>Bacteria</taxon>
        <taxon>Bacillati</taxon>
        <taxon>Bacillota</taxon>
        <taxon>Clostridia</taxon>
        <taxon>Eubacteriales</taxon>
        <taxon>Desulfotomaculaceae</taxon>
        <taxon>Pelotomaculum</taxon>
    </lineage>
</organism>
<evidence type="ECO:0000313" key="2">
    <source>
        <dbReference type="Proteomes" id="UP000298324"/>
    </source>
</evidence>
<dbReference type="AlphaFoldDB" id="A0A4Y7RCX3"/>
<keyword evidence="2" id="KW-1185">Reference proteome</keyword>
<sequence>MHKGGYVNSDVLSIKCILEEDKICDNCCECFVCDLDPGKICDNCAKCLKIPDYKAIIIDDILMLEESRVKKKKKKSGKNPADR</sequence>
<dbReference type="Proteomes" id="UP000298324">
    <property type="component" value="Unassembled WGS sequence"/>
</dbReference>
<dbReference type="EMBL" id="QFGA01000001">
    <property type="protein sequence ID" value="TEB06875.1"/>
    <property type="molecule type" value="Genomic_DNA"/>
</dbReference>